<dbReference type="Proteomes" id="UP000266177">
    <property type="component" value="Unassembled WGS sequence"/>
</dbReference>
<protein>
    <submittedName>
        <fullName evidence="1">Uncharacterized protein</fullName>
    </submittedName>
</protein>
<reference evidence="1 2" key="1">
    <citation type="submission" date="2018-09" db="EMBL/GenBank/DDBJ databases">
        <title>Paenibacillus SK2017-BO5.</title>
        <authorList>
            <person name="Piskunova J.V."/>
            <person name="Dubiley S.A."/>
            <person name="Severinov K.V."/>
        </authorList>
    </citation>
    <scope>NUCLEOTIDE SEQUENCE [LARGE SCALE GENOMIC DNA]</scope>
    <source>
        <strain evidence="1 2">BO5</strain>
    </source>
</reference>
<name>A0A3A3H7X2_PANTH</name>
<sequence length="68" mass="7711">MDALRGSGGFDGSRLCAVRILWRGYPRYYPGNYYGGYYPGCYPLGYDRPFNRVILPLIALTPLALLPY</sequence>
<dbReference type="AlphaFoldDB" id="A0A3A3H7X2"/>
<evidence type="ECO:0000313" key="2">
    <source>
        <dbReference type="Proteomes" id="UP000266177"/>
    </source>
</evidence>
<evidence type="ECO:0000313" key="1">
    <source>
        <dbReference type="EMBL" id="RJG26136.1"/>
    </source>
</evidence>
<accession>A0A3A3H7X2</accession>
<organism evidence="1 2">
    <name type="scientific">Paenibacillus thiaminolyticus</name>
    <name type="common">Bacillus thiaminolyticus</name>
    <dbReference type="NCBI Taxonomy" id="49283"/>
    <lineage>
        <taxon>Bacteria</taxon>
        <taxon>Bacillati</taxon>
        <taxon>Bacillota</taxon>
        <taxon>Bacilli</taxon>
        <taxon>Bacillales</taxon>
        <taxon>Paenibacillaceae</taxon>
        <taxon>Paenibacillus</taxon>
    </lineage>
</organism>
<proteinExistence type="predicted"/>
<gene>
    <name evidence="1" type="ORF">DQX05_04405</name>
</gene>
<dbReference type="EMBL" id="QYZD01000002">
    <property type="protein sequence ID" value="RJG26136.1"/>
    <property type="molecule type" value="Genomic_DNA"/>
</dbReference>
<comment type="caution">
    <text evidence="1">The sequence shown here is derived from an EMBL/GenBank/DDBJ whole genome shotgun (WGS) entry which is preliminary data.</text>
</comment>